<gene>
    <name evidence="1" type="ORF">N657DRAFT_544688</name>
</gene>
<evidence type="ECO:0000313" key="1">
    <source>
        <dbReference type="EMBL" id="KAK4118986.1"/>
    </source>
</evidence>
<dbReference type="EMBL" id="MU853255">
    <property type="protein sequence ID" value="KAK4118986.1"/>
    <property type="molecule type" value="Genomic_DNA"/>
</dbReference>
<organism evidence="1 2">
    <name type="scientific">Parathielavia appendiculata</name>
    <dbReference type="NCBI Taxonomy" id="2587402"/>
    <lineage>
        <taxon>Eukaryota</taxon>
        <taxon>Fungi</taxon>
        <taxon>Dikarya</taxon>
        <taxon>Ascomycota</taxon>
        <taxon>Pezizomycotina</taxon>
        <taxon>Sordariomycetes</taxon>
        <taxon>Sordariomycetidae</taxon>
        <taxon>Sordariales</taxon>
        <taxon>Chaetomiaceae</taxon>
        <taxon>Parathielavia</taxon>
    </lineage>
</organism>
<sequence length="59" mass="6358">MKQRQISTTLLGHEIVLQDVVANVAGVVEWAEDFFSSTAVKDLPYASIVMAGVSLVLPL</sequence>
<feature type="non-terminal residue" evidence="1">
    <location>
        <position position="59"/>
    </location>
</feature>
<name>A0AAN6YYN2_9PEZI</name>
<reference evidence="1" key="1">
    <citation type="journal article" date="2023" name="Mol. Phylogenet. Evol.">
        <title>Genome-scale phylogeny and comparative genomics of the fungal order Sordariales.</title>
        <authorList>
            <person name="Hensen N."/>
            <person name="Bonometti L."/>
            <person name="Westerberg I."/>
            <person name="Brannstrom I.O."/>
            <person name="Guillou S."/>
            <person name="Cros-Aarteil S."/>
            <person name="Calhoun S."/>
            <person name="Haridas S."/>
            <person name="Kuo A."/>
            <person name="Mondo S."/>
            <person name="Pangilinan J."/>
            <person name="Riley R."/>
            <person name="LaButti K."/>
            <person name="Andreopoulos B."/>
            <person name="Lipzen A."/>
            <person name="Chen C."/>
            <person name="Yan M."/>
            <person name="Daum C."/>
            <person name="Ng V."/>
            <person name="Clum A."/>
            <person name="Steindorff A."/>
            <person name="Ohm R.A."/>
            <person name="Martin F."/>
            <person name="Silar P."/>
            <person name="Natvig D.O."/>
            <person name="Lalanne C."/>
            <person name="Gautier V."/>
            <person name="Ament-Velasquez S.L."/>
            <person name="Kruys A."/>
            <person name="Hutchinson M.I."/>
            <person name="Powell A.J."/>
            <person name="Barry K."/>
            <person name="Miller A.N."/>
            <person name="Grigoriev I.V."/>
            <person name="Debuchy R."/>
            <person name="Gladieux P."/>
            <person name="Hiltunen Thoren M."/>
            <person name="Johannesson H."/>
        </authorList>
    </citation>
    <scope>NUCLEOTIDE SEQUENCE</scope>
    <source>
        <strain evidence="1">CBS 731.68</strain>
    </source>
</reference>
<accession>A0AAN6YYN2</accession>
<protein>
    <submittedName>
        <fullName evidence="1">Uncharacterized protein</fullName>
    </submittedName>
</protein>
<reference evidence="1" key="2">
    <citation type="submission" date="2023-05" db="EMBL/GenBank/DDBJ databases">
        <authorList>
            <consortium name="Lawrence Berkeley National Laboratory"/>
            <person name="Steindorff A."/>
            <person name="Hensen N."/>
            <person name="Bonometti L."/>
            <person name="Westerberg I."/>
            <person name="Brannstrom I.O."/>
            <person name="Guillou S."/>
            <person name="Cros-Aarteil S."/>
            <person name="Calhoun S."/>
            <person name="Haridas S."/>
            <person name="Kuo A."/>
            <person name="Mondo S."/>
            <person name="Pangilinan J."/>
            <person name="Riley R."/>
            <person name="Labutti K."/>
            <person name="Andreopoulos B."/>
            <person name="Lipzen A."/>
            <person name="Chen C."/>
            <person name="Yanf M."/>
            <person name="Daum C."/>
            <person name="Ng V."/>
            <person name="Clum A."/>
            <person name="Ohm R."/>
            <person name="Martin F."/>
            <person name="Silar P."/>
            <person name="Natvig D."/>
            <person name="Lalanne C."/>
            <person name="Gautier V."/>
            <person name="Ament-Velasquez S.L."/>
            <person name="Kruys A."/>
            <person name="Hutchinson M.I."/>
            <person name="Powell A.J."/>
            <person name="Barry K."/>
            <person name="Miller A.N."/>
            <person name="Grigoriev I.V."/>
            <person name="Debuchy R."/>
            <person name="Gladieux P."/>
            <person name="Thoren M.H."/>
            <person name="Johannesson H."/>
        </authorList>
    </citation>
    <scope>NUCLEOTIDE SEQUENCE</scope>
    <source>
        <strain evidence="1">CBS 731.68</strain>
    </source>
</reference>
<dbReference type="AlphaFoldDB" id="A0AAN6YYN2"/>
<dbReference type="Proteomes" id="UP001302602">
    <property type="component" value="Unassembled WGS sequence"/>
</dbReference>
<comment type="caution">
    <text evidence="1">The sequence shown here is derived from an EMBL/GenBank/DDBJ whole genome shotgun (WGS) entry which is preliminary data.</text>
</comment>
<dbReference type="GeneID" id="87824615"/>
<proteinExistence type="predicted"/>
<evidence type="ECO:0000313" key="2">
    <source>
        <dbReference type="Proteomes" id="UP001302602"/>
    </source>
</evidence>
<dbReference type="RefSeq" id="XP_062642759.1">
    <property type="nucleotide sequence ID" value="XM_062787845.1"/>
</dbReference>
<keyword evidence="2" id="KW-1185">Reference proteome</keyword>